<dbReference type="GO" id="GO:0005634">
    <property type="term" value="C:nucleus"/>
    <property type="evidence" value="ECO:0007669"/>
    <property type="project" value="TreeGrafter"/>
</dbReference>
<dbReference type="AlphaFoldDB" id="K1RZT2"/>
<name>K1RZT2_MAGGI</name>
<dbReference type="HOGENOM" id="CLU_1857221_0_0_1"/>
<accession>K1RZT2</accession>
<dbReference type="EMBL" id="JH819154">
    <property type="protein sequence ID" value="EKC40511.1"/>
    <property type="molecule type" value="Genomic_DNA"/>
</dbReference>
<protein>
    <submittedName>
        <fullName evidence="3">Replication factor C subunit 1</fullName>
    </submittedName>
</protein>
<keyword evidence="1" id="KW-0235">DNA replication</keyword>
<evidence type="ECO:0000313" key="3">
    <source>
        <dbReference type="EMBL" id="EKC40511.1"/>
    </source>
</evidence>
<dbReference type="InterPro" id="IPR027417">
    <property type="entry name" value="P-loop_NTPase"/>
</dbReference>
<proteinExistence type="predicted"/>
<dbReference type="GO" id="GO:0006260">
    <property type="term" value="P:DNA replication"/>
    <property type="evidence" value="ECO:0007669"/>
    <property type="project" value="UniProtKB-KW"/>
</dbReference>
<evidence type="ECO:0000256" key="2">
    <source>
        <dbReference type="SAM" id="MobiDB-lite"/>
    </source>
</evidence>
<dbReference type="PANTHER" id="PTHR23389">
    <property type="entry name" value="CHROMOSOME TRANSMISSION FIDELITY FACTOR 18"/>
    <property type="match status" value="1"/>
</dbReference>
<feature type="region of interest" description="Disordered" evidence="2">
    <location>
        <begin position="41"/>
        <end position="86"/>
    </location>
</feature>
<dbReference type="PANTHER" id="PTHR23389:SF6">
    <property type="entry name" value="REPLICATION FACTOR C SUBUNIT 1"/>
    <property type="match status" value="1"/>
</dbReference>
<evidence type="ECO:0000256" key="1">
    <source>
        <dbReference type="ARBA" id="ARBA00022705"/>
    </source>
</evidence>
<reference evidence="3" key="1">
    <citation type="journal article" date="2012" name="Nature">
        <title>The oyster genome reveals stress adaptation and complexity of shell formation.</title>
        <authorList>
            <person name="Zhang G."/>
            <person name="Fang X."/>
            <person name="Guo X."/>
            <person name="Li L."/>
            <person name="Luo R."/>
            <person name="Xu F."/>
            <person name="Yang P."/>
            <person name="Zhang L."/>
            <person name="Wang X."/>
            <person name="Qi H."/>
            <person name="Xiong Z."/>
            <person name="Que H."/>
            <person name="Xie Y."/>
            <person name="Holland P.W."/>
            <person name="Paps J."/>
            <person name="Zhu Y."/>
            <person name="Wu F."/>
            <person name="Chen Y."/>
            <person name="Wang J."/>
            <person name="Peng C."/>
            <person name="Meng J."/>
            <person name="Yang L."/>
            <person name="Liu J."/>
            <person name="Wen B."/>
            <person name="Zhang N."/>
            <person name="Huang Z."/>
            <person name="Zhu Q."/>
            <person name="Feng Y."/>
            <person name="Mount A."/>
            <person name="Hedgecock D."/>
            <person name="Xu Z."/>
            <person name="Liu Y."/>
            <person name="Domazet-Loso T."/>
            <person name="Du Y."/>
            <person name="Sun X."/>
            <person name="Zhang S."/>
            <person name="Liu B."/>
            <person name="Cheng P."/>
            <person name="Jiang X."/>
            <person name="Li J."/>
            <person name="Fan D."/>
            <person name="Wang W."/>
            <person name="Fu W."/>
            <person name="Wang T."/>
            <person name="Wang B."/>
            <person name="Zhang J."/>
            <person name="Peng Z."/>
            <person name="Li Y."/>
            <person name="Li N."/>
            <person name="Wang J."/>
            <person name="Chen M."/>
            <person name="He Y."/>
            <person name="Tan F."/>
            <person name="Song X."/>
            <person name="Zheng Q."/>
            <person name="Huang R."/>
            <person name="Yang H."/>
            <person name="Du X."/>
            <person name="Chen L."/>
            <person name="Yang M."/>
            <person name="Gaffney P.M."/>
            <person name="Wang S."/>
            <person name="Luo L."/>
            <person name="She Z."/>
            <person name="Ming Y."/>
            <person name="Huang W."/>
            <person name="Zhang S."/>
            <person name="Huang B."/>
            <person name="Zhang Y."/>
            <person name="Qu T."/>
            <person name="Ni P."/>
            <person name="Miao G."/>
            <person name="Wang J."/>
            <person name="Wang Q."/>
            <person name="Steinberg C.E."/>
            <person name="Wang H."/>
            <person name="Li N."/>
            <person name="Qian L."/>
            <person name="Zhang G."/>
            <person name="Li Y."/>
            <person name="Yang H."/>
            <person name="Liu X."/>
            <person name="Wang J."/>
            <person name="Yin Y."/>
            <person name="Wang J."/>
        </authorList>
    </citation>
    <scope>NUCLEOTIDE SEQUENCE [LARGE SCALE GENOMIC DNA]</scope>
    <source>
        <strain evidence="3">05x7-T-G4-1.051#20</strain>
    </source>
</reference>
<dbReference type="InParanoid" id="K1RZT2"/>
<sequence length="138" mass="15412">MKAQSFGTKQIDEDGLLNLIRTLPGKRSKYELKAEEQIKKESSFSQKVESKPPVKSLMKESSVTRIGDSQESASSPSRPSGEAIKAGESSLMWVDKYKPTQLKQIIGQTGEKSNARKLLHWLTNWHKNRAAGTKPQGR</sequence>
<gene>
    <name evidence="3" type="ORF">CGI_10022950</name>
</gene>
<feature type="compositionally biased region" description="Basic and acidic residues" evidence="2">
    <location>
        <begin position="41"/>
        <end position="52"/>
    </location>
</feature>
<dbReference type="GO" id="GO:0061860">
    <property type="term" value="F:DNA clamp unloader activity"/>
    <property type="evidence" value="ECO:0007669"/>
    <property type="project" value="TreeGrafter"/>
</dbReference>
<dbReference type="GO" id="GO:0003677">
    <property type="term" value="F:DNA binding"/>
    <property type="evidence" value="ECO:0007669"/>
    <property type="project" value="TreeGrafter"/>
</dbReference>
<dbReference type="Gene3D" id="3.40.50.300">
    <property type="entry name" value="P-loop containing nucleotide triphosphate hydrolases"/>
    <property type="match status" value="1"/>
</dbReference>
<organism evidence="3">
    <name type="scientific">Magallana gigas</name>
    <name type="common">Pacific oyster</name>
    <name type="synonym">Crassostrea gigas</name>
    <dbReference type="NCBI Taxonomy" id="29159"/>
    <lineage>
        <taxon>Eukaryota</taxon>
        <taxon>Metazoa</taxon>
        <taxon>Spiralia</taxon>
        <taxon>Lophotrochozoa</taxon>
        <taxon>Mollusca</taxon>
        <taxon>Bivalvia</taxon>
        <taxon>Autobranchia</taxon>
        <taxon>Pteriomorphia</taxon>
        <taxon>Ostreida</taxon>
        <taxon>Ostreoidea</taxon>
        <taxon>Ostreidae</taxon>
        <taxon>Magallana</taxon>
    </lineage>
</organism>
<feature type="compositionally biased region" description="Low complexity" evidence="2">
    <location>
        <begin position="69"/>
        <end position="83"/>
    </location>
</feature>